<sequence length="295" mass="31964">MGHESDILGEDNHTKSTGEAQKLNPTINKQKNKQATNGFLPSAPSPHSLSWDRARALSLYRRHLGRGWPLACLAGAALRRSQRLAVLQRYRRVVLLNLRRHDDATPLVSGAVARRDSIMQPSGAIIHAARRFLASHGLAFGTFDAVQLRSNHVAHELYAVSSAGCPKRLASCLEQLTAVASRSTVIASDIATLVHSHQDGETHRRHAYMRHCLLPAAPMVLRWYRASGIAFNASDLLLGAGGADAGALGMVDLVLASEARALTAVDAPKKPHRLDGGEPYLPGAVWTTYCFVVLE</sequence>
<reference evidence="3" key="1">
    <citation type="journal article" date="2013" name="Nature">
        <title>Pan genome of the phytoplankton Emiliania underpins its global distribution.</title>
        <authorList>
            <person name="Read B.A."/>
            <person name="Kegel J."/>
            <person name="Klute M.J."/>
            <person name="Kuo A."/>
            <person name="Lefebvre S.C."/>
            <person name="Maumus F."/>
            <person name="Mayer C."/>
            <person name="Miller J."/>
            <person name="Monier A."/>
            <person name="Salamov A."/>
            <person name="Young J."/>
            <person name="Aguilar M."/>
            <person name="Claverie J.M."/>
            <person name="Frickenhaus S."/>
            <person name="Gonzalez K."/>
            <person name="Herman E.K."/>
            <person name="Lin Y.C."/>
            <person name="Napier J."/>
            <person name="Ogata H."/>
            <person name="Sarno A.F."/>
            <person name="Shmutz J."/>
            <person name="Schroeder D."/>
            <person name="de Vargas C."/>
            <person name="Verret F."/>
            <person name="von Dassow P."/>
            <person name="Valentin K."/>
            <person name="Van de Peer Y."/>
            <person name="Wheeler G."/>
            <person name="Dacks J.B."/>
            <person name="Delwiche C.F."/>
            <person name="Dyhrman S.T."/>
            <person name="Glockner G."/>
            <person name="John U."/>
            <person name="Richards T."/>
            <person name="Worden A.Z."/>
            <person name="Zhang X."/>
            <person name="Grigoriev I.V."/>
            <person name="Allen A.E."/>
            <person name="Bidle K."/>
            <person name="Borodovsky M."/>
            <person name="Bowler C."/>
            <person name="Brownlee C."/>
            <person name="Cock J.M."/>
            <person name="Elias M."/>
            <person name="Gladyshev V.N."/>
            <person name="Groth M."/>
            <person name="Guda C."/>
            <person name="Hadaegh A."/>
            <person name="Iglesias-Rodriguez M.D."/>
            <person name="Jenkins J."/>
            <person name="Jones B.M."/>
            <person name="Lawson T."/>
            <person name="Leese F."/>
            <person name="Lindquist E."/>
            <person name="Lobanov A."/>
            <person name="Lomsadze A."/>
            <person name="Malik S.B."/>
            <person name="Marsh M.E."/>
            <person name="Mackinder L."/>
            <person name="Mock T."/>
            <person name="Mueller-Roeber B."/>
            <person name="Pagarete A."/>
            <person name="Parker M."/>
            <person name="Probert I."/>
            <person name="Quesneville H."/>
            <person name="Raines C."/>
            <person name="Rensing S.A."/>
            <person name="Riano-Pachon D.M."/>
            <person name="Richier S."/>
            <person name="Rokitta S."/>
            <person name="Shiraiwa Y."/>
            <person name="Soanes D.M."/>
            <person name="van der Giezen M."/>
            <person name="Wahlund T.M."/>
            <person name="Williams B."/>
            <person name="Wilson W."/>
            <person name="Wolfe G."/>
            <person name="Wurch L.L."/>
        </authorList>
    </citation>
    <scope>NUCLEOTIDE SEQUENCE</scope>
</reference>
<reference evidence="2" key="2">
    <citation type="submission" date="2024-10" db="UniProtKB">
        <authorList>
            <consortium name="EnsemblProtists"/>
        </authorList>
    </citation>
    <scope>IDENTIFICATION</scope>
</reference>
<dbReference type="Proteomes" id="UP000013827">
    <property type="component" value="Unassembled WGS sequence"/>
</dbReference>
<dbReference type="RefSeq" id="XP_005779213.1">
    <property type="nucleotide sequence ID" value="XM_005779156.1"/>
</dbReference>
<feature type="compositionally biased region" description="Basic and acidic residues" evidence="1">
    <location>
        <begin position="1"/>
        <end position="16"/>
    </location>
</feature>
<feature type="region of interest" description="Disordered" evidence="1">
    <location>
        <begin position="1"/>
        <end position="25"/>
    </location>
</feature>
<dbReference type="KEGG" id="ehx:EMIHUDRAFT_236455"/>
<accession>A0A0D3JTE9</accession>
<name>A0A0D3JTE9_EMIH1</name>
<dbReference type="HOGENOM" id="CLU_944694_0_0_1"/>
<organism evidence="2 3">
    <name type="scientific">Emiliania huxleyi (strain CCMP1516)</name>
    <dbReference type="NCBI Taxonomy" id="280463"/>
    <lineage>
        <taxon>Eukaryota</taxon>
        <taxon>Haptista</taxon>
        <taxon>Haptophyta</taxon>
        <taxon>Prymnesiophyceae</taxon>
        <taxon>Isochrysidales</taxon>
        <taxon>Noelaerhabdaceae</taxon>
        <taxon>Emiliania</taxon>
    </lineage>
</organism>
<protein>
    <submittedName>
        <fullName evidence="2">Uncharacterized protein</fullName>
    </submittedName>
</protein>
<evidence type="ECO:0000313" key="3">
    <source>
        <dbReference type="Proteomes" id="UP000013827"/>
    </source>
</evidence>
<dbReference type="AlphaFoldDB" id="A0A0D3JTE9"/>
<evidence type="ECO:0000313" key="2">
    <source>
        <dbReference type="EnsemblProtists" id="EOD26784"/>
    </source>
</evidence>
<dbReference type="GeneID" id="17272330"/>
<proteinExistence type="predicted"/>
<keyword evidence="3" id="KW-1185">Reference proteome</keyword>
<dbReference type="EnsemblProtists" id="EOD26784">
    <property type="protein sequence ID" value="EOD26784"/>
    <property type="gene ID" value="EMIHUDRAFT_236455"/>
</dbReference>
<evidence type="ECO:0000256" key="1">
    <source>
        <dbReference type="SAM" id="MobiDB-lite"/>
    </source>
</evidence>
<dbReference type="PaxDb" id="2903-EOD26784"/>